<feature type="non-terminal residue" evidence="9">
    <location>
        <position position="141"/>
    </location>
</feature>
<evidence type="ECO:0000259" key="8">
    <source>
        <dbReference type="Pfam" id="PF08032"/>
    </source>
</evidence>
<evidence type="ECO:0000256" key="5">
    <source>
        <dbReference type="ARBA" id="ARBA00023128"/>
    </source>
</evidence>
<accession>A0A0H5REF0</accession>
<dbReference type="InterPro" id="IPR029026">
    <property type="entry name" value="tRNA_m1G_MTases_N"/>
</dbReference>
<dbReference type="InterPro" id="IPR029064">
    <property type="entry name" value="Ribosomal_eL30-like_sf"/>
</dbReference>
<dbReference type="Pfam" id="PF00588">
    <property type="entry name" value="SpoU_methylase"/>
    <property type="match status" value="1"/>
</dbReference>
<dbReference type="EMBL" id="HACM01012178">
    <property type="protein sequence ID" value="CRZ12620.1"/>
    <property type="molecule type" value="Transcribed_RNA"/>
</dbReference>
<organism evidence="9">
    <name type="scientific">Spongospora subterranea</name>
    <dbReference type="NCBI Taxonomy" id="70186"/>
    <lineage>
        <taxon>Eukaryota</taxon>
        <taxon>Sar</taxon>
        <taxon>Rhizaria</taxon>
        <taxon>Endomyxa</taxon>
        <taxon>Phytomyxea</taxon>
        <taxon>Plasmodiophorida</taxon>
        <taxon>Plasmodiophoridae</taxon>
        <taxon>Spongospora</taxon>
    </lineage>
</organism>
<evidence type="ECO:0000256" key="2">
    <source>
        <dbReference type="ARBA" id="ARBA00022603"/>
    </source>
</evidence>
<dbReference type="AlphaFoldDB" id="A0A0H5REF0"/>
<protein>
    <recommendedName>
        <fullName evidence="6">rRNA methyltransferase 1, mitochondrial</fullName>
    </recommendedName>
</protein>
<dbReference type="Gene3D" id="3.40.1280.10">
    <property type="match status" value="1"/>
</dbReference>
<evidence type="ECO:0000256" key="3">
    <source>
        <dbReference type="ARBA" id="ARBA00022679"/>
    </source>
</evidence>
<evidence type="ECO:0000256" key="6">
    <source>
        <dbReference type="ARBA" id="ARBA00034881"/>
    </source>
</evidence>
<comment type="subcellular location">
    <subcellularLocation>
        <location evidence="1">Mitochondrion</location>
    </subcellularLocation>
</comment>
<dbReference type="InterPro" id="IPR001537">
    <property type="entry name" value="SpoU_MeTrfase"/>
</dbReference>
<evidence type="ECO:0000259" key="7">
    <source>
        <dbReference type="Pfam" id="PF00588"/>
    </source>
</evidence>
<dbReference type="PANTHER" id="PTHR46103">
    <property type="entry name" value="RRNA METHYLTRANSFERASE 1, MITOCHONDRIAL"/>
    <property type="match status" value="1"/>
</dbReference>
<dbReference type="SUPFAM" id="SSF75217">
    <property type="entry name" value="alpha/beta knot"/>
    <property type="match status" value="1"/>
</dbReference>
<feature type="domain" description="tRNA/rRNA methyltransferase SpoU type" evidence="7">
    <location>
        <begin position="87"/>
        <end position="140"/>
    </location>
</feature>
<dbReference type="GO" id="GO:0003723">
    <property type="term" value="F:RNA binding"/>
    <property type="evidence" value="ECO:0007669"/>
    <property type="project" value="InterPro"/>
</dbReference>
<sequence length="141" mass="15414">QAHRLYVLSTEYDDDPVIRKSNRARETSISLAEHRMIPVEYVNRNQIDVMSGQRPSNGIVLDADPIDLEIVDSLPILDIQKGNIAPIWVALDQIVDPQNLGAILRSCSFFGITGVVICGRNSAPLSPTVAKASCGALEFIN</sequence>
<dbReference type="InterPro" id="IPR029028">
    <property type="entry name" value="Alpha/beta_knot_MTases"/>
</dbReference>
<keyword evidence="3" id="KW-0808">Transferase</keyword>
<dbReference type="InterPro" id="IPR047182">
    <property type="entry name" value="MRM1"/>
</dbReference>
<dbReference type="GO" id="GO:0016435">
    <property type="term" value="F:rRNA (guanine) methyltransferase activity"/>
    <property type="evidence" value="ECO:0007669"/>
    <property type="project" value="TreeGrafter"/>
</dbReference>
<feature type="non-terminal residue" evidence="9">
    <location>
        <position position="1"/>
    </location>
</feature>
<evidence type="ECO:0000313" key="9">
    <source>
        <dbReference type="EMBL" id="CRZ12620.1"/>
    </source>
</evidence>
<keyword evidence="4" id="KW-0809">Transit peptide</keyword>
<evidence type="ECO:0000256" key="1">
    <source>
        <dbReference type="ARBA" id="ARBA00004173"/>
    </source>
</evidence>
<dbReference type="PANTHER" id="PTHR46103:SF1">
    <property type="entry name" value="RRNA METHYLTRANSFERASE 1, MITOCHONDRIAL"/>
    <property type="match status" value="1"/>
</dbReference>
<dbReference type="GO" id="GO:0005739">
    <property type="term" value="C:mitochondrion"/>
    <property type="evidence" value="ECO:0007669"/>
    <property type="project" value="UniProtKB-SubCell"/>
</dbReference>
<name>A0A0H5REF0_9EUKA</name>
<feature type="domain" description="RNA 2-O ribose methyltransferase substrate binding" evidence="8">
    <location>
        <begin position="21"/>
        <end position="65"/>
    </location>
</feature>
<reference evidence="9" key="1">
    <citation type="submission" date="2015-04" db="EMBL/GenBank/DDBJ databases">
        <title>The genome sequence of the plant pathogenic Rhizarian Plasmodiophora brassicae reveals insights in its biotrophic life cycle and the origin of chitin synthesis.</title>
        <authorList>
            <person name="Schwelm A."/>
            <person name="Fogelqvist J."/>
            <person name="Knaust A."/>
            <person name="Julke S."/>
            <person name="Lilja T."/>
            <person name="Dhandapani V."/>
            <person name="Bonilla-Rosso G."/>
            <person name="Karlsson M."/>
            <person name="Shevchenko A."/>
            <person name="Choi S.R."/>
            <person name="Kim H.G."/>
            <person name="Park J.Y."/>
            <person name="Lim Y.P."/>
            <person name="Ludwig-Muller J."/>
            <person name="Dixelius C."/>
        </authorList>
    </citation>
    <scope>NUCLEOTIDE SEQUENCE</scope>
    <source>
        <tissue evidence="9">Potato root galls</tissue>
    </source>
</reference>
<dbReference type="InterPro" id="IPR013123">
    <property type="entry name" value="SpoU_subst-bd"/>
</dbReference>
<evidence type="ECO:0000256" key="4">
    <source>
        <dbReference type="ARBA" id="ARBA00022946"/>
    </source>
</evidence>
<proteinExistence type="predicted"/>
<dbReference type="Pfam" id="PF08032">
    <property type="entry name" value="SpoU_sub_bind"/>
    <property type="match status" value="1"/>
</dbReference>
<dbReference type="Gene3D" id="3.30.1330.30">
    <property type="match status" value="1"/>
</dbReference>
<keyword evidence="5" id="KW-0496">Mitochondrion</keyword>
<keyword evidence="2" id="KW-0489">Methyltransferase</keyword>